<comment type="caution">
    <text evidence="1">The sequence shown here is derived from an EMBL/GenBank/DDBJ whole genome shotgun (WGS) entry which is preliminary data.</text>
</comment>
<evidence type="ECO:0000313" key="2">
    <source>
        <dbReference type="Proteomes" id="UP000660131"/>
    </source>
</evidence>
<protein>
    <submittedName>
        <fullName evidence="1">Uncharacterized protein</fullName>
    </submittedName>
</protein>
<dbReference type="Proteomes" id="UP000660131">
    <property type="component" value="Unassembled WGS sequence"/>
</dbReference>
<keyword evidence="2" id="KW-1185">Reference proteome</keyword>
<sequence>MTDALQPVQQGMSNTILLDLDTSSVINACNCGDLKCSYIEPESRQLHSTIHLCGPRCFLRSQPAHCFDCCAIADNMADISRLSSASILASNSMVLLTRRDMASALKALNRDQCVRSGARGCRAKHNQDKSVPNSTNDKALTIPAKLIIHPPSLAMEHV</sequence>
<dbReference type="EMBL" id="JACONV010000004">
    <property type="protein sequence ID" value="MBC3955210.1"/>
    <property type="molecule type" value="Genomic_DNA"/>
</dbReference>
<accession>A0ABR7BF11</accession>
<reference evidence="1 2" key="1">
    <citation type="submission" date="2020-08" db="EMBL/GenBank/DDBJ databases">
        <title>Putative novel bacterial strains isolated from necrotic wheat leaf tissues caused by Xanthomonas translucens.</title>
        <authorList>
            <person name="Tambong J.T."/>
        </authorList>
    </citation>
    <scope>NUCLEOTIDE SEQUENCE [LARGE SCALE GENOMIC DNA]</scope>
    <source>
        <strain evidence="1 2">DOAB 1067</strain>
    </source>
</reference>
<dbReference type="RefSeq" id="WP_152535019.1">
    <property type="nucleotide sequence ID" value="NZ_JACONV010000004.1"/>
</dbReference>
<proteinExistence type="predicted"/>
<name>A0ABR7BF11_9PSED</name>
<organism evidence="1 2">
    <name type="scientific">Pseudomonas triticifolii</name>
    <dbReference type="NCBI Taxonomy" id="2762592"/>
    <lineage>
        <taxon>Bacteria</taxon>
        <taxon>Pseudomonadati</taxon>
        <taxon>Pseudomonadota</taxon>
        <taxon>Gammaproteobacteria</taxon>
        <taxon>Pseudomonadales</taxon>
        <taxon>Pseudomonadaceae</taxon>
        <taxon>Pseudomonas</taxon>
    </lineage>
</organism>
<gene>
    <name evidence="1" type="ORF">H8S56_09325</name>
</gene>
<evidence type="ECO:0000313" key="1">
    <source>
        <dbReference type="EMBL" id="MBC3955210.1"/>
    </source>
</evidence>